<comment type="caution">
    <text evidence="3">The sequence shown here is derived from an EMBL/GenBank/DDBJ whole genome shotgun (WGS) entry which is preliminary data.</text>
</comment>
<accession>A0A845EU15</accession>
<dbReference type="Proteomes" id="UP000447833">
    <property type="component" value="Unassembled WGS sequence"/>
</dbReference>
<dbReference type="InterPro" id="IPR005702">
    <property type="entry name" value="Wzc-like_C"/>
</dbReference>
<evidence type="ECO:0000256" key="2">
    <source>
        <dbReference type="ARBA" id="ARBA00022840"/>
    </source>
</evidence>
<dbReference type="CDD" id="cd05387">
    <property type="entry name" value="BY-kinase"/>
    <property type="match status" value="1"/>
</dbReference>
<dbReference type="RefSeq" id="WP_160918082.1">
    <property type="nucleotide sequence ID" value="NZ_WMEY01000001.1"/>
</dbReference>
<evidence type="ECO:0008006" key="5">
    <source>
        <dbReference type="Google" id="ProtNLM"/>
    </source>
</evidence>
<dbReference type="PANTHER" id="PTHR32309">
    <property type="entry name" value="TYROSINE-PROTEIN KINASE"/>
    <property type="match status" value="1"/>
</dbReference>
<evidence type="ECO:0000256" key="1">
    <source>
        <dbReference type="ARBA" id="ARBA00022741"/>
    </source>
</evidence>
<dbReference type="InterPro" id="IPR027417">
    <property type="entry name" value="P-loop_NTPase"/>
</dbReference>
<dbReference type="InterPro" id="IPR050445">
    <property type="entry name" value="Bact_polysacc_biosynth/exp"/>
</dbReference>
<reference evidence="3 4" key="1">
    <citation type="submission" date="2019-11" db="EMBL/GenBank/DDBJ databases">
        <title>Genome sequences of 17 halophilic strains isolated from different environments.</title>
        <authorList>
            <person name="Furrow R.E."/>
        </authorList>
    </citation>
    <scope>NUCLEOTIDE SEQUENCE [LARGE SCALE GENOMIC DNA]</scope>
    <source>
        <strain evidence="3 4">22506_14_FS</strain>
    </source>
</reference>
<protein>
    <recommendedName>
        <fullName evidence="5">CpsD/CapB family tyrosine-protein kinase</fullName>
    </recommendedName>
</protein>
<gene>
    <name evidence="3" type="ORF">GLW07_02465</name>
</gene>
<evidence type="ECO:0000313" key="4">
    <source>
        <dbReference type="Proteomes" id="UP000447833"/>
    </source>
</evidence>
<dbReference type="PANTHER" id="PTHR32309:SF31">
    <property type="entry name" value="CAPSULAR EXOPOLYSACCHARIDE FAMILY"/>
    <property type="match status" value="1"/>
</dbReference>
<dbReference type="SUPFAM" id="SSF52540">
    <property type="entry name" value="P-loop containing nucleoside triphosphate hydrolases"/>
    <property type="match status" value="1"/>
</dbReference>
<proteinExistence type="predicted"/>
<dbReference type="EMBL" id="WMEY01000001">
    <property type="protein sequence ID" value="MYL62213.1"/>
    <property type="molecule type" value="Genomic_DNA"/>
</dbReference>
<organism evidence="3 4">
    <name type="scientific">Guptibacillus hwajinpoensis</name>
    <dbReference type="NCBI Taxonomy" id="208199"/>
    <lineage>
        <taxon>Bacteria</taxon>
        <taxon>Bacillati</taxon>
        <taxon>Bacillota</taxon>
        <taxon>Bacilli</taxon>
        <taxon>Bacillales</taxon>
        <taxon>Guptibacillaceae</taxon>
        <taxon>Guptibacillus</taxon>
    </lineage>
</organism>
<name>A0A845EU15_9BACL</name>
<keyword evidence="2" id="KW-0067">ATP-binding</keyword>
<sequence length="213" mass="24603">MLSVLKRQTHKKSKKRVAQDQLRANQIKMIRTRLQKRIEAKHLSILVTTADKSFNHSLISYELALAFAEQGKKTVLVDANLKEPILHKWFEEVMPFGLVNALQRGDIARYVQQTKIKNLSFVPYGTYTKEALESWRIDKLEALMKVLRLQNEVIIIESPSYLAYSETQMLGELVDEVVVIVKQHKDKIGQLRQLKNDLESNGKEISGMIYQSH</sequence>
<dbReference type="AlphaFoldDB" id="A0A845EU15"/>
<keyword evidence="1" id="KW-0547">Nucleotide-binding</keyword>
<evidence type="ECO:0000313" key="3">
    <source>
        <dbReference type="EMBL" id="MYL62213.1"/>
    </source>
</evidence>
<dbReference type="Gene3D" id="3.40.50.300">
    <property type="entry name" value="P-loop containing nucleotide triphosphate hydrolases"/>
    <property type="match status" value="1"/>
</dbReference>